<feature type="signal peptide" evidence="1">
    <location>
        <begin position="1"/>
        <end position="27"/>
    </location>
</feature>
<dbReference type="EMBL" id="CP076128">
    <property type="protein sequence ID" value="QWG07236.1"/>
    <property type="molecule type" value="Genomic_DNA"/>
</dbReference>
<dbReference type="InterPro" id="IPR022409">
    <property type="entry name" value="PKD/Chitinase_dom"/>
</dbReference>
<dbReference type="Gene3D" id="2.60.120.260">
    <property type="entry name" value="Galactose-binding domain-like"/>
    <property type="match status" value="1"/>
</dbReference>
<keyword evidence="1" id="KW-0732">Signal</keyword>
<evidence type="ECO:0000313" key="3">
    <source>
        <dbReference type="EMBL" id="QWG07236.1"/>
    </source>
</evidence>
<feature type="chain" id="PRO_5046917026" description="PKD domain-containing protein" evidence="1">
    <location>
        <begin position="28"/>
        <end position="259"/>
    </location>
</feature>
<proteinExistence type="predicted"/>
<dbReference type="InterPro" id="IPR000601">
    <property type="entry name" value="PKD_dom"/>
</dbReference>
<dbReference type="SUPFAM" id="SSF49299">
    <property type="entry name" value="PKD domain"/>
    <property type="match status" value="1"/>
</dbReference>
<dbReference type="SMART" id="SM00089">
    <property type="entry name" value="PKD"/>
    <property type="match status" value="1"/>
</dbReference>
<evidence type="ECO:0000256" key="1">
    <source>
        <dbReference type="SAM" id="SignalP"/>
    </source>
</evidence>
<feature type="domain" description="PKD" evidence="2">
    <location>
        <begin position="70"/>
        <end position="124"/>
    </location>
</feature>
<dbReference type="Proteomes" id="UP000682802">
    <property type="component" value="Chromosome 1"/>
</dbReference>
<protein>
    <recommendedName>
        <fullName evidence="2">PKD domain-containing protein</fullName>
    </recommendedName>
</protein>
<dbReference type="PROSITE" id="PS50093">
    <property type="entry name" value="PKD"/>
    <property type="match status" value="1"/>
</dbReference>
<dbReference type="InterPro" id="IPR013783">
    <property type="entry name" value="Ig-like_fold"/>
</dbReference>
<dbReference type="PROSITE" id="PS51257">
    <property type="entry name" value="PROKAR_LIPOPROTEIN"/>
    <property type="match status" value="1"/>
</dbReference>
<organism evidence="3 4">
    <name type="scientific">Flammeovirga kamogawensis</name>
    <dbReference type="NCBI Taxonomy" id="373891"/>
    <lineage>
        <taxon>Bacteria</taxon>
        <taxon>Pseudomonadati</taxon>
        <taxon>Bacteroidota</taxon>
        <taxon>Cytophagia</taxon>
        <taxon>Cytophagales</taxon>
        <taxon>Flammeovirgaceae</taxon>
        <taxon>Flammeovirga</taxon>
    </lineage>
</organism>
<dbReference type="Gene3D" id="2.60.40.10">
    <property type="entry name" value="Immunoglobulins"/>
    <property type="match status" value="1"/>
</dbReference>
<accession>A0ABX8GV56</accession>
<evidence type="ECO:0000313" key="4">
    <source>
        <dbReference type="Proteomes" id="UP000682802"/>
    </source>
</evidence>
<dbReference type="CDD" id="cd00146">
    <property type="entry name" value="PKD"/>
    <property type="match status" value="1"/>
</dbReference>
<keyword evidence="4" id="KW-1185">Reference proteome</keyword>
<name>A0ABX8GV56_9BACT</name>
<sequence>MKIKLSTTLTKNIFVAVTALFSVTACTEELPGVGSIPDLTPPSANFSYKSSTENFKQIDFTNLSISASNFTWDFADGNTSEEQEPSNVFPGEGSYDVMLKATDGNGVQSDTVITVSIVDELVPEFACKSFECKDRSVWGSFSGSDSPTPPDGETGAKLESATHVLDQTIKVTGGVTYNVSFHYVSASSSGTACGNFLLEDPDNGVTFVEEGIELTPNASDYVYKSFIIETAVNTKNLRFYLLPGDVTGRYDLVEIKKVD</sequence>
<evidence type="ECO:0000259" key="2">
    <source>
        <dbReference type="PROSITE" id="PS50093"/>
    </source>
</evidence>
<gene>
    <name evidence="3" type="ORF">KM029_18325</name>
</gene>
<dbReference type="InterPro" id="IPR035986">
    <property type="entry name" value="PKD_dom_sf"/>
</dbReference>
<reference evidence="3 4" key="1">
    <citation type="submission" date="2021-05" db="EMBL/GenBank/DDBJ databases">
        <title>Comparative genomic studies on the polysaccharide-degrading batcterial strains of the Flammeovirga genus.</title>
        <authorList>
            <person name="Zewei F."/>
            <person name="Zheng Z."/>
            <person name="Yu L."/>
            <person name="Ruyue G."/>
            <person name="Yanhong M."/>
            <person name="Yuanyuan C."/>
            <person name="Jingyan G."/>
            <person name="Wenjun H."/>
        </authorList>
    </citation>
    <scope>NUCLEOTIDE SEQUENCE [LARGE SCALE GENOMIC DNA]</scope>
    <source>
        <strain evidence="3 4">YS10</strain>
    </source>
</reference>
<dbReference type="RefSeq" id="WP_144074634.1">
    <property type="nucleotide sequence ID" value="NZ_CP076128.1"/>
</dbReference>
<dbReference type="Pfam" id="PF18911">
    <property type="entry name" value="PKD_4"/>
    <property type="match status" value="1"/>
</dbReference>